<dbReference type="AlphaFoldDB" id="A0AAX3AS51"/>
<dbReference type="InterPro" id="IPR013149">
    <property type="entry name" value="ADH-like_C"/>
</dbReference>
<proteinExistence type="inferred from homology"/>
<dbReference type="CDD" id="cd08260">
    <property type="entry name" value="Zn_ADH6"/>
    <property type="match status" value="1"/>
</dbReference>
<dbReference type="SUPFAM" id="SSF50129">
    <property type="entry name" value="GroES-like"/>
    <property type="match status" value="1"/>
</dbReference>
<dbReference type="Proteomes" id="UP000830542">
    <property type="component" value="Chromosome"/>
</dbReference>
<dbReference type="InterPro" id="IPR011032">
    <property type="entry name" value="GroES-like_sf"/>
</dbReference>
<evidence type="ECO:0000256" key="1">
    <source>
        <dbReference type="ARBA" id="ARBA00022723"/>
    </source>
</evidence>
<keyword evidence="1 4" id="KW-0479">Metal-binding</keyword>
<accession>A0AAX3AS51</accession>
<comment type="cofactor">
    <cofactor evidence="4">
        <name>Zn(2+)</name>
        <dbReference type="ChEBI" id="CHEBI:29105"/>
    </cofactor>
</comment>
<dbReference type="GO" id="GO:0008270">
    <property type="term" value="F:zinc ion binding"/>
    <property type="evidence" value="ECO:0007669"/>
    <property type="project" value="InterPro"/>
</dbReference>
<dbReference type="SUPFAM" id="SSF51735">
    <property type="entry name" value="NAD(P)-binding Rossmann-fold domains"/>
    <property type="match status" value="1"/>
</dbReference>
<sequence length="363" mass="39202">MLPRHGITMRAVVFQGPEEPMEIEDVDRPEPDTDGIVVETEACGVCRSDWHAWKGDWDWIGLMMQPGLVFGHEPVGTVVEVGDDVERIREGDRVTNPFNTSDGTCVHCRAGRANICERSVPMGFLDFQQGAYAEEYPVRVADQNAIKVPDGLDSVDVAGLGCRFATAFHGVAHKVDVDPGDWVAVHGCGGVGLSVIHVADALGANVIGVDLNREALDKAEELGAVEVVKADEVKDVPQQVKGFTASSRGVEVSVDALGIAETCRNSVNSLMAGGQHLQIGLTTSEEGGEVSLPVDTIVQDEREFYGSYGMPPHEYDEMFRMIDHGTIDPGRIVTETIPLEEVPEKVAAFGDYDNVGIPVCNEF</sequence>
<name>A0AAX3AS51_HALDO</name>
<dbReference type="EMBL" id="CP095005">
    <property type="protein sequence ID" value="UOO95742.1"/>
    <property type="molecule type" value="Genomic_DNA"/>
</dbReference>
<dbReference type="InterPro" id="IPR020843">
    <property type="entry name" value="ER"/>
</dbReference>
<dbReference type="Pfam" id="PF00107">
    <property type="entry name" value="ADH_zinc_N"/>
    <property type="match status" value="1"/>
</dbReference>
<dbReference type="InterPro" id="IPR050129">
    <property type="entry name" value="Zn_alcohol_dh"/>
</dbReference>
<dbReference type="InterPro" id="IPR036291">
    <property type="entry name" value="NAD(P)-bd_dom_sf"/>
</dbReference>
<comment type="similarity">
    <text evidence="4">Belongs to the zinc-containing alcohol dehydrogenase family.</text>
</comment>
<keyword evidence="3" id="KW-0560">Oxidoreductase</keyword>
<dbReference type="InterPro" id="IPR002328">
    <property type="entry name" value="ADH_Zn_CS"/>
</dbReference>
<dbReference type="GO" id="GO:0043168">
    <property type="term" value="F:anion binding"/>
    <property type="evidence" value="ECO:0007669"/>
    <property type="project" value="UniProtKB-ARBA"/>
</dbReference>
<dbReference type="GO" id="GO:0051262">
    <property type="term" value="P:protein tetramerization"/>
    <property type="evidence" value="ECO:0007669"/>
    <property type="project" value="UniProtKB-ARBA"/>
</dbReference>
<evidence type="ECO:0000256" key="4">
    <source>
        <dbReference type="RuleBase" id="RU361277"/>
    </source>
</evidence>
<keyword evidence="7" id="KW-1185">Reference proteome</keyword>
<dbReference type="PROSITE" id="PS00059">
    <property type="entry name" value="ADH_ZINC"/>
    <property type="match status" value="1"/>
</dbReference>
<dbReference type="GO" id="GO:0016616">
    <property type="term" value="F:oxidoreductase activity, acting on the CH-OH group of donors, NAD or NADP as acceptor"/>
    <property type="evidence" value="ECO:0007669"/>
    <property type="project" value="UniProtKB-ARBA"/>
</dbReference>
<dbReference type="Pfam" id="PF08240">
    <property type="entry name" value="ADH_N"/>
    <property type="match status" value="1"/>
</dbReference>
<evidence type="ECO:0000256" key="3">
    <source>
        <dbReference type="ARBA" id="ARBA00023002"/>
    </source>
</evidence>
<organism evidence="6 7">
    <name type="scientific">Halococcus dombrowskii</name>
    <dbReference type="NCBI Taxonomy" id="179637"/>
    <lineage>
        <taxon>Archaea</taxon>
        <taxon>Methanobacteriati</taxon>
        <taxon>Methanobacteriota</taxon>
        <taxon>Stenosarchaea group</taxon>
        <taxon>Halobacteria</taxon>
        <taxon>Halobacteriales</taxon>
        <taxon>Halococcaceae</taxon>
        <taxon>Halococcus</taxon>
    </lineage>
</organism>
<dbReference type="GO" id="GO:0030554">
    <property type="term" value="F:adenyl nucleotide binding"/>
    <property type="evidence" value="ECO:0007669"/>
    <property type="project" value="UniProtKB-ARBA"/>
</dbReference>
<dbReference type="InterPro" id="IPR013154">
    <property type="entry name" value="ADH-like_N"/>
</dbReference>
<dbReference type="PANTHER" id="PTHR43401:SF5">
    <property type="entry name" value="ALCOHOL DEHYDROGENASE-RELATED"/>
    <property type="match status" value="1"/>
</dbReference>
<feature type="domain" description="Enoyl reductase (ER)" evidence="5">
    <location>
        <begin position="16"/>
        <end position="348"/>
    </location>
</feature>
<dbReference type="GO" id="GO:0044281">
    <property type="term" value="P:small molecule metabolic process"/>
    <property type="evidence" value="ECO:0007669"/>
    <property type="project" value="UniProtKB-ARBA"/>
</dbReference>
<keyword evidence="2 4" id="KW-0862">Zinc</keyword>
<evidence type="ECO:0000259" key="5">
    <source>
        <dbReference type="SMART" id="SM00829"/>
    </source>
</evidence>
<dbReference type="PANTHER" id="PTHR43401">
    <property type="entry name" value="L-THREONINE 3-DEHYDROGENASE"/>
    <property type="match status" value="1"/>
</dbReference>
<protein>
    <submittedName>
        <fullName evidence="6">Zinc-dependent alcohol dehydrogenase family protein</fullName>
    </submittedName>
</protein>
<evidence type="ECO:0000313" key="7">
    <source>
        <dbReference type="Proteomes" id="UP000830542"/>
    </source>
</evidence>
<dbReference type="SMART" id="SM00829">
    <property type="entry name" value="PKS_ER"/>
    <property type="match status" value="1"/>
</dbReference>
<reference evidence="6" key="1">
    <citation type="submission" date="2022-04" db="EMBL/GenBank/DDBJ databases">
        <title>Sequencing and genomic assembly of Halococcus dombrowskii.</title>
        <authorList>
            <person name="Lim S.W."/>
            <person name="MacLea K.S."/>
        </authorList>
    </citation>
    <scope>NUCLEOTIDE SEQUENCE</scope>
    <source>
        <strain evidence="6">H4</strain>
    </source>
</reference>
<evidence type="ECO:0000256" key="2">
    <source>
        <dbReference type="ARBA" id="ARBA00022833"/>
    </source>
</evidence>
<dbReference type="Gene3D" id="3.90.180.10">
    <property type="entry name" value="Medium-chain alcohol dehydrogenases, catalytic domain"/>
    <property type="match status" value="1"/>
</dbReference>
<gene>
    <name evidence="6" type="ORF">MUK72_03300</name>
</gene>
<evidence type="ECO:0000313" key="6">
    <source>
        <dbReference type="EMBL" id="UOO95742.1"/>
    </source>
</evidence>
<dbReference type="KEGG" id="hdo:MUK72_03300"/>